<comment type="caution">
    <text evidence="1">The sequence shown here is derived from an EMBL/GenBank/DDBJ whole genome shotgun (WGS) entry which is preliminary data.</text>
</comment>
<sequence length="64" mass="7214">QEKDAESEGAENPPPKVVNQRGSIFAPIFTFIPVFPRRHHHVPAPVRFLPHGGGRHHFSRRGGR</sequence>
<evidence type="ECO:0000313" key="2">
    <source>
        <dbReference type="Proteomes" id="UP000789342"/>
    </source>
</evidence>
<dbReference type="Proteomes" id="UP000789342">
    <property type="component" value="Unassembled WGS sequence"/>
</dbReference>
<accession>A0A9N9JAD2</accession>
<name>A0A9N9JAD2_9GLOM</name>
<feature type="non-terminal residue" evidence="1">
    <location>
        <position position="1"/>
    </location>
</feature>
<gene>
    <name evidence="1" type="ORF">AMORRO_LOCUS16718</name>
</gene>
<dbReference type="AlphaFoldDB" id="A0A9N9JAD2"/>
<dbReference type="EMBL" id="CAJVPV010047689">
    <property type="protein sequence ID" value="CAG8773028.1"/>
    <property type="molecule type" value="Genomic_DNA"/>
</dbReference>
<feature type="non-terminal residue" evidence="1">
    <location>
        <position position="64"/>
    </location>
</feature>
<keyword evidence="2" id="KW-1185">Reference proteome</keyword>
<organism evidence="1 2">
    <name type="scientific">Acaulospora morrowiae</name>
    <dbReference type="NCBI Taxonomy" id="94023"/>
    <lineage>
        <taxon>Eukaryota</taxon>
        <taxon>Fungi</taxon>
        <taxon>Fungi incertae sedis</taxon>
        <taxon>Mucoromycota</taxon>
        <taxon>Glomeromycotina</taxon>
        <taxon>Glomeromycetes</taxon>
        <taxon>Diversisporales</taxon>
        <taxon>Acaulosporaceae</taxon>
        <taxon>Acaulospora</taxon>
    </lineage>
</organism>
<reference evidence="1" key="1">
    <citation type="submission" date="2021-06" db="EMBL/GenBank/DDBJ databases">
        <authorList>
            <person name="Kallberg Y."/>
            <person name="Tangrot J."/>
            <person name="Rosling A."/>
        </authorList>
    </citation>
    <scope>NUCLEOTIDE SEQUENCE</scope>
    <source>
        <strain evidence="1">CL551</strain>
    </source>
</reference>
<protein>
    <submittedName>
        <fullName evidence="1">2411_t:CDS:1</fullName>
    </submittedName>
</protein>
<evidence type="ECO:0000313" key="1">
    <source>
        <dbReference type="EMBL" id="CAG8773028.1"/>
    </source>
</evidence>
<proteinExistence type="predicted"/>